<name>A0A918GUY8_9PSEU</name>
<reference evidence="2" key="2">
    <citation type="submission" date="2020-09" db="EMBL/GenBank/DDBJ databases">
        <authorList>
            <person name="Sun Q."/>
            <person name="Ohkuma M."/>
        </authorList>
    </citation>
    <scope>NUCLEOTIDE SEQUENCE</scope>
    <source>
        <strain evidence="2">JCM 3276</strain>
    </source>
</reference>
<feature type="compositionally biased region" description="Basic and acidic residues" evidence="1">
    <location>
        <begin position="13"/>
        <end position="26"/>
    </location>
</feature>
<evidence type="ECO:0000313" key="3">
    <source>
        <dbReference type="Proteomes" id="UP000660680"/>
    </source>
</evidence>
<reference evidence="2" key="1">
    <citation type="journal article" date="2014" name="Int. J. Syst. Evol. Microbiol.">
        <title>Complete genome sequence of Corynebacterium casei LMG S-19264T (=DSM 44701T), isolated from a smear-ripened cheese.</title>
        <authorList>
            <consortium name="US DOE Joint Genome Institute (JGI-PGF)"/>
            <person name="Walter F."/>
            <person name="Albersmeier A."/>
            <person name="Kalinowski J."/>
            <person name="Ruckert C."/>
        </authorList>
    </citation>
    <scope>NUCLEOTIDE SEQUENCE</scope>
    <source>
        <strain evidence="2">JCM 3276</strain>
    </source>
</reference>
<feature type="region of interest" description="Disordered" evidence="1">
    <location>
        <begin position="1"/>
        <end position="57"/>
    </location>
</feature>
<organism evidence="2 3">
    <name type="scientific">Actinokineospora fastidiosa</name>
    <dbReference type="NCBI Taxonomy" id="1816"/>
    <lineage>
        <taxon>Bacteria</taxon>
        <taxon>Bacillati</taxon>
        <taxon>Actinomycetota</taxon>
        <taxon>Actinomycetes</taxon>
        <taxon>Pseudonocardiales</taxon>
        <taxon>Pseudonocardiaceae</taxon>
        <taxon>Actinokineospora</taxon>
    </lineage>
</organism>
<evidence type="ECO:0000313" key="2">
    <source>
        <dbReference type="EMBL" id="GGS60854.1"/>
    </source>
</evidence>
<accession>A0A918GUY8</accession>
<dbReference type="Proteomes" id="UP000660680">
    <property type="component" value="Unassembled WGS sequence"/>
</dbReference>
<dbReference type="RefSeq" id="WP_189214430.1">
    <property type="nucleotide sequence ID" value="NZ_BMRB01000013.1"/>
</dbReference>
<gene>
    <name evidence="2" type="ORF">GCM10010171_64690</name>
</gene>
<keyword evidence="3" id="KW-1185">Reference proteome</keyword>
<dbReference type="AlphaFoldDB" id="A0A918GUY8"/>
<sequence>MEGDDTTNNEVDGTVHGDVHQIRDVHGSVVFGPRSTPPPTRASCPPRLGRSSAGRPT</sequence>
<evidence type="ECO:0000256" key="1">
    <source>
        <dbReference type="SAM" id="MobiDB-lite"/>
    </source>
</evidence>
<comment type="caution">
    <text evidence="2">The sequence shown here is derived from an EMBL/GenBank/DDBJ whole genome shotgun (WGS) entry which is preliminary data.</text>
</comment>
<proteinExistence type="predicted"/>
<protein>
    <submittedName>
        <fullName evidence="2">Uncharacterized protein</fullName>
    </submittedName>
</protein>
<dbReference type="EMBL" id="BMRB01000013">
    <property type="protein sequence ID" value="GGS60854.1"/>
    <property type="molecule type" value="Genomic_DNA"/>
</dbReference>